<dbReference type="RefSeq" id="WP_167166905.1">
    <property type="nucleotide sequence ID" value="NZ_BAAAOO010000014.1"/>
</dbReference>
<gene>
    <name evidence="1" type="ORF">FB473_001960</name>
</gene>
<dbReference type="EMBL" id="JAAMOZ010000001">
    <property type="protein sequence ID" value="NIH57315.1"/>
    <property type="molecule type" value="Genomic_DNA"/>
</dbReference>
<reference evidence="1 2" key="1">
    <citation type="submission" date="2020-02" db="EMBL/GenBank/DDBJ databases">
        <title>Sequencing the genomes of 1000 actinobacteria strains.</title>
        <authorList>
            <person name="Klenk H.-P."/>
        </authorList>
    </citation>
    <scope>NUCLEOTIDE SEQUENCE [LARGE SCALE GENOMIC DNA]</scope>
    <source>
        <strain evidence="1 2">DSM 19609</strain>
    </source>
</reference>
<organism evidence="1 2">
    <name type="scientific">Brooklawnia cerclae</name>
    <dbReference type="NCBI Taxonomy" id="349934"/>
    <lineage>
        <taxon>Bacteria</taxon>
        <taxon>Bacillati</taxon>
        <taxon>Actinomycetota</taxon>
        <taxon>Actinomycetes</taxon>
        <taxon>Propionibacteriales</taxon>
        <taxon>Propionibacteriaceae</taxon>
        <taxon>Brooklawnia</taxon>
    </lineage>
</organism>
<comment type="caution">
    <text evidence="1">The sequence shown here is derived from an EMBL/GenBank/DDBJ whole genome shotgun (WGS) entry which is preliminary data.</text>
</comment>
<sequence>MDQDEYLRRQALIDDGTITYVRTLISDDGATQMFTDDTLVDLVARSRWSPLLGAAAALDAIASSEALTSKKITTQDLSTDGPAVAAQLRKHAEALRQQYRDEQEDAAWGMDTFDIGRGHHHPPEATEWPWLW</sequence>
<protein>
    <submittedName>
        <fullName evidence="1">Uncharacterized protein</fullName>
    </submittedName>
</protein>
<name>A0ABX0SJV2_9ACTN</name>
<accession>A0ABX0SJV2</accession>
<proteinExistence type="predicted"/>
<evidence type="ECO:0000313" key="1">
    <source>
        <dbReference type="EMBL" id="NIH57315.1"/>
    </source>
</evidence>
<evidence type="ECO:0000313" key="2">
    <source>
        <dbReference type="Proteomes" id="UP000749311"/>
    </source>
</evidence>
<keyword evidence="2" id="KW-1185">Reference proteome</keyword>
<dbReference type="Proteomes" id="UP000749311">
    <property type="component" value="Unassembled WGS sequence"/>
</dbReference>